<keyword evidence="1" id="KW-1133">Transmembrane helix</keyword>
<name>A0A4U5NWJ5_STECR</name>
<gene>
    <name evidence="2" type="ORF">L596_012244</name>
</gene>
<sequence length="67" mass="7852">MDLRFSCSPGSSKNRWPWRRRKSQFETFEKRPLSSSGNITRTMAEATLWLTTFCFIVTISVRSIFSN</sequence>
<organism evidence="2 3">
    <name type="scientific">Steinernema carpocapsae</name>
    <name type="common">Entomopathogenic nematode</name>
    <dbReference type="NCBI Taxonomy" id="34508"/>
    <lineage>
        <taxon>Eukaryota</taxon>
        <taxon>Metazoa</taxon>
        <taxon>Ecdysozoa</taxon>
        <taxon>Nematoda</taxon>
        <taxon>Chromadorea</taxon>
        <taxon>Rhabditida</taxon>
        <taxon>Tylenchina</taxon>
        <taxon>Panagrolaimomorpha</taxon>
        <taxon>Strongyloidoidea</taxon>
        <taxon>Steinernematidae</taxon>
        <taxon>Steinernema</taxon>
    </lineage>
</organism>
<dbReference type="EMBL" id="AZBU02000003">
    <property type="protein sequence ID" value="TKR87918.1"/>
    <property type="molecule type" value="Genomic_DNA"/>
</dbReference>
<protein>
    <submittedName>
        <fullName evidence="2">Uncharacterized protein</fullName>
    </submittedName>
</protein>
<dbReference type="OrthoDB" id="74314at2759"/>
<proteinExistence type="predicted"/>
<evidence type="ECO:0000256" key="1">
    <source>
        <dbReference type="SAM" id="Phobius"/>
    </source>
</evidence>
<keyword evidence="1" id="KW-0472">Membrane</keyword>
<feature type="transmembrane region" description="Helical" evidence="1">
    <location>
        <begin position="46"/>
        <end position="65"/>
    </location>
</feature>
<comment type="caution">
    <text evidence="2">The sequence shown here is derived from an EMBL/GenBank/DDBJ whole genome shotgun (WGS) entry which is preliminary data.</text>
</comment>
<evidence type="ECO:0000313" key="2">
    <source>
        <dbReference type="EMBL" id="TKR87918.1"/>
    </source>
</evidence>
<reference evidence="2 3" key="1">
    <citation type="journal article" date="2015" name="Genome Biol.">
        <title>Comparative genomics of Steinernema reveals deeply conserved gene regulatory networks.</title>
        <authorList>
            <person name="Dillman A.R."/>
            <person name="Macchietto M."/>
            <person name="Porter C.F."/>
            <person name="Rogers A."/>
            <person name="Williams B."/>
            <person name="Antoshechkin I."/>
            <person name="Lee M.M."/>
            <person name="Goodwin Z."/>
            <person name="Lu X."/>
            <person name="Lewis E.E."/>
            <person name="Goodrich-Blair H."/>
            <person name="Stock S.P."/>
            <person name="Adams B.J."/>
            <person name="Sternberg P.W."/>
            <person name="Mortazavi A."/>
        </authorList>
    </citation>
    <scope>NUCLEOTIDE SEQUENCE [LARGE SCALE GENOMIC DNA]</scope>
    <source>
        <strain evidence="2 3">ALL</strain>
    </source>
</reference>
<reference evidence="2 3" key="2">
    <citation type="journal article" date="2019" name="G3 (Bethesda)">
        <title>Hybrid Assembly of the Genome of the Entomopathogenic Nematode Steinernema carpocapsae Identifies the X-Chromosome.</title>
        <authorList>
            <person name="Serra L."/>
            <person name="Macchietto M."/>
            <person name="Macias-Munoz A."/>
            <person name="McGill C.J."/>
            <person name="Rodriguez I.M."/>
            <person name="Rodriguez B."/>
            <person name="Murad R."/>
            <person name="Mortazavi A."/>
        </authorList>
    </citation>
    <scope>NUCLEOTIDE SEQUENCE [LARGE SCALE GENOMIC DNA]</scope>
    <source>
        <strain evidence="2 3">ALL</strain>
    </source>
</reference>
<keyword evidence="1" id="KW-0812">Transmembrane</keyword>
<accession>A0A4U5NWJ5</accession>
<dbReference type="AlphaFoldDB" id="A0A4U5NWJ5"/>
<keyword evidence="3" id="KW-1185">Reference proteome</keyword>
<dbReference type="Proteomes" id="UP000298663">
    <property type="component" value="Unassembled WGS sequence"/>
</dbReference>
<evidence type="ECO:0000313" key="3">
    <source>
        <dbReference type="Proteomes" id="UP000298663"/>
    </source>
</evidence>